<feature type="transmembrane region" description="Helical" evidence="1">
    <location>
        <begin position="281"/>
        <end position="301"/>
    </location>
</feature>
<dbReference type="GO" id="GO:0008237">
    <property type="term" value="F:metallopeptidase activity"/>
    <property type="evidence" value="ECO:0007669"/>
    <property type="project" value="UniProtKB-KW"/>
</dbReference>
<comment type="caution">
    <text evidence="3">The sequence shown here is derived from an EMBL/GenBank/DDBJ whole genome shotgun (WGS) entry which is preliminary data.</text>
</comment>
<gene>
    <name evidence="3" type="ORF">QM524_05570</name>
</gene>
<evidence type="ECO:0000313" key="3">
    <source>
        <dbReference type="EMBL" id="MDI9858666.1"/>
    </source>
</evidence>
<evidence type="ECO:0000259" key="2">
    <source>
        <dbReference type="Pfam" id="PF02517"/>
    </source>
</evidence>
<organism evidence="3 4">
    <name type="scientific">Flectobacillus roseus</name>
    <dbReference type="NCBI Taxonomy" id="502259"/>
    <lineage>
        <taxon>Bacteria</taxon>
        <taxon>Pseudomonadati</taxon>
        <taxon>Bacteroidota</taxon>
        <taxon>Cytophagia</taxon>
        <taxon>Cytophagales</taxon>
        <taxon>Flectobacillaceae</taxon>
        <taxon>Flectobacillus</taxon>
    </lineage>
</organism>
<feature type="transmembrane region" description="Helical" evidence="1">
    <location>
        <begin position="65"/>
        <end position="87"/>
    </location>
</feature>
<keyword evidence="1" id="KW-1133">Transmembrane helix</keyword>
<evidence type="ECO:0000256" key="1">
    <source>
        <dbReference type="SAM" id="Phobius"/>
    </source>
</evidence>
<dbReference type="InterPro" id="IPR052710">
    <property type="entry name" value="CAAX_protease"/>
</dbReference>
<feature type="domain" description="CAAX prenyl protease 2/Lysostaphin resistance protein A-like" evidence="2">
    <location>
        <begin position="169"/>
        <end position="257"/>
    </location>
</feature>
<dbReference type="Proteomes" id="UP001236507">
    <property type="component" value="Unassembled WGS sequence"/>
</dbReference>
<keyword evidence="3" id="KW-0645">Protease</keyword>
<protein>
    <submittedName>
        <fullName evidence="3">CPBP family intramembrane metalloprotease</fullName>
        <ecNumber evidence="3">3.4.-.-</ecNumber>
    </submittedName>
</protein>
<feature type="transmembrane region" description="Helical" evidence="1">
    <location>
        <begin position="204"/>
        <end position="226"/>
    </location>
</feature>
<keyword evidence="3" id="KW-0378">Hydrolase</keyword>
<keyword evidence="1" id="KW-0472">Membrane</keyword>
<dbReference type="Pfam" id="PF02517">
    <property type="entry name" value="Rce1-like"/>
    <property type="match status" value="1"/>
</dbReference>
<dbReference type="PANTHER" id="PTHR36435:SF1">
    <property type="entry name" value="CAAX AMINO TERMINAL PROTEASE FAMILY PROTEIN"/>
    <property type="match status" value="1"/>
</dbReference>
<dbReference type="InterPro" id="IPR003675">
    <property type="entry name" value="Rce1/LyrA-like_dom"/>
</dbReference>
<feature type="transmembrane region" description="Helical" evidence="1">
    <location>
        <begin position="238"/>
        <end position="261"/>
    </location>
</feature>
<accession>A0ABT6Y559</accession>
<evidence type="ECO:0000313" key="4">
    <source>
        <dbReference type="Proteomes" id="UP001236507"/>
    </source>
</evidence>
<dbReference type="EC" id="3.4.-.-" evidence="3"/>
<dbReference type="PANTHER" id="PTHR36435">
    <property type="entry name" value="SLR1288 PROTEIN"/>
    <property type="match status" value="1"/>
</dbReference>
<proteinExistence type="predicted"/>
<keyword evidence="3" id="KW-0482">Metalloprotease</keyword>
<keyword evidence="1" id="KW-0812">Transmembrane</keyword>
<feature type="transmembrane region" description="Helical" evidence="1">
    <location>
        <begin position="20"/>
        <end position="44"/>
    </location>
</feature>
<feature type="transmembrane region" description="Helical" evidence="1">
    <location>
        <begin position="166"/>
        <end position="184"/>
    </location>
</feature>
<sequence length="309" mass="35019">MAQFDTFSSQTDRPLFAKVLILFGLTLVFLAVGSAIGLAVFSNMTGVPMAQFATFQANPDRYPDAWYAMMLLQALSTPIPFILSALVFWKYVENKEINQWSLRQPTALVWVLVLILVIGFMPFDSLFIEWNKSIQLPSALKGLEQWMQESEEAAKKITLYFTDFKSFPQFVVALVVVAGTAAISEELLFRGVLQNILLKKWNNPHLAICVAAFWFSFIHFQFYGLIPRMLLGAMFGYLYYWSGSLSLPIWAHFVNNGFTILMSYLYKIGVLEVNIVETDSVPLTIALPSALLSVVIFRIIYQDTALKIE</sequence>
<feature type="transmembrane region" description="Helical" evidence="1">
    <location>
        <begin position="107"/>
        <end position="128"/>
    </location>
</feature>
<reference evidence="3 4" key="1">
    <citation type="submission" date="2023-05" db="EMBL/GenBank/DDBJ databases">
        <title>Novel species of genus Flectobacillus isolated from stream in China.</title>
        <authorList>
            <person name="Lu H."/>
        </authorList>
    </citation>
    <scope>NUCLEOTIDE SEQUENCE [LARGE SCALE GENOMIC DNA]</scope>
    <source>
        <strain evidence="3 4">KCTC 42575</strain>
    </source>
</reference>
<keyword evidence="4" id="KW-1185">Reference proteome</keyword>
<dbReference type="RefSeq" id="WP_283343821.1">
    <property type="nucleotide sequence ID" value="NZ_JASHIF010000004.1"/>
</dbReference>
<name>A0ABT6Y559_9BACT</name>
<dbReference type="EMBL" id="JASHIF010000004">
    <property type="protein sequence ID" value="MDI9858666.1"/>
    <property type="molecule type" value="Genomic_DNA"/>
</dbReference>